<dbReference type="STRING" id="1296121.A0A1A6A558"/>
<dbReference type="KEGG" id="kdj:28968230"/>
<dbReference type="CDD" id="cd00055">
    <property type="entry name" value="EGF_Lam"/>
    <property type="match status" value="1"/>
</dbReference>
<feature type="compositionally biased region" description="Basic and acidic residues" evidence="4">
    <location>
        <begin position="839"/>
        <end position="864"/>
    </location>
</feature>
<dbReference type="AlphaFoldDB" id="A0A1A6A558"/>
<feature type="chain" id="PRO_5008342111" description="EGF-like domain-containing protein" evidence="6">
    <location>
        <begin position="21"/>
        <end position="879"/>
    </location>
</feature>
<dbReference type="EMBL" id="KI894031">
    <property type="protein sequence ID" value="OBR85199.1"/>
    <property type="molecule type" value="Genomic_DNA"/>
</dbReference>
<accession>A0A1A6A558</accession>
<dbReference type="InterPro" id="IPR050440">
    <property type="entry name" value="Laminin/Netrin_ECM"/>
</dbReference>
<feature type="compositionally biased region" description="Basic and acidic residues" evidence="4">
    <location>
        <begin position="791"/>
        <end position="801"/>
    </location>
</feature>
<feature type="compositionally biased region" description="Polar residues" evidence="4">
    <location>
        <begin position="755"/>
        <end position="764"/>
    </location>
</feature>
<feature type="region of interest" description="Disordered" evidence="4">
    <location>
        <begin position="707"/>
        <end position="864"/>
    </location>
</feature>
<dbReference type="GeneID" id="28968230"/>
<feature type="domain" description="EGF-like" evidence="7">
    <location>
        <begin position="150"/>
        <end position="187"/>
    </location>
</feature>
<evidence type="ECO:0000313" key="8">
    <source>
        <dbReference type="EMBL" id="OBR85199.1"/>
    </source>
</evidence>
<evidence type="ECO:0000256" key="4">
    <source>
        <dbReference type="SAM" id="MobiDB-lite"/>
    </source>
</evidence>
<keyword evidence="5" id="KW-1133">Transmembrane helix</keyword>
<feature type="disulfide bond" evidence="3">
    <location>
        <begin position="158"/>
        <end position="175"/>
    </location>
</feature>
<dbReference type="SMART" id="SM00181">
    <property type="entry name" value="EGF"/>
    <property type="match status" value="6"/>
</dbReference>
<dbReference type="RefSeq" id="XP_018263041.1">
    <property type="nucleotide sequence ID" value="XM_018407830.1"/>
</dbReference>
<dbReference type="Gene3D" id="2.10.220.10">
    <property type="entry name" value="Hormone Receptor, Insulin-like Growth Factor Receptor 1, Chain A, domain 2"/>
    <property type="match status" value="4"/>
</dbReference>
<sequence length="879" mass="93891">MTIIFSSTIAFALSTTYTWAHQVCSPETCLDGKAASPLLAHDPALSKYLTPGTYMDPSLDPSSSLLNIIKSSDSSTVSFPSSPIGFSGNEYSKSEDVWDNGNWSMDRWKSLYLPSTWFGVLENGKVVWGAIPDKGQLPNDLTGLKLSKAASAACDPPCSSHGVCLPSNITSGGTCQCSIGWTGASCDQCQSGYWGSSCSPGPQDCTIWDDGRSGTGACLGTKTSSLSSCNCDHGTCTSTTQCACSAGWITNGTVSPSLCNSCAAGFFGTSNGDCSACPLGCDNCTLQQGSNTTATCTSCSNNLTLSSGSPATCSTSSGSCADGTYFDETSSTCATCSPACSTCTGPSPSDCLSCASPRVNLQGSCVFYDATTGICDSGLSKLEGVYVVNLAKSRCDACPSGCLDCHIPSFTNTKEFESLQCSACREGYLLEDGKCVKKCDAGWYLPEGSAAKNGTCQKCDSTCSNCVTSSTTCTSCPAPLFASGGSCRTTCPESTIPLNGTCVPCPVDCATCSSPSTCSTCPPSRPVLSNGKCIEHCPQDQYFDSTHGCQACDWRCSSCSANDAKSCTSCSDGYKLSKGECVASACGDGGFASGLGICLSSLVTRSKKGYFGFFALAVLIVGAGVGAFYLYVRRERRKTREATKVFGDKLDDRAVQDNLRKLRLERVLGLERILISDTTDRGRGYEEKKNKRFRELLLPSRRRRTDVENDIEMKSTNFAPDRTDRSTYGYGAPPPPYAPSDLSPSPQDTKHPRNHNQNKNQTPLTARRDSLDSIPTPVLPTFNSSPIQRSFPDRPKSERKQSNGQSSTTIHSMSSPVSPEYASTSLMPPLRPGMSRQNTQEREKERKINRDRDATGEFEMERRLRDLWPNLRRKDEGWI</sequence>
<reference evidence="9" key="3">
    <citation type="submission" date="2024-02" db="EMBL/GenBank/DDBJ databases">
        <title>Comparative genomics of Cryptococcus and Kwoniella reveals pathogenesis evolution and contrasting modes of karyotype evolution via chromosome fusion or intercentromeric recombination.</title>
        <authorList>
            <person name="Coelho M.A."/>
            <person name="David-Palma M."/>
            <person name="Shea T."/>
            <person name="Bowers K."/>
            <person name="McGinley-Smith S."/>
            <person name="Mohammad A.W."/>
            <person name="Gnirke A."/>
            <person name="Yurkov A.M."/>
            <person name="Nowrousian M."/>
            <person name="Sun S."/>
            <person name="Cuomo C.A."/>
            <person name="Heitman J."/>
        </authorList>
    </citation>
    <scope>NUCLEOTIDE SEQUENCE</scope>
    <source>
        <strain evidence="9">CBS 10117</strain>
    </source>
</reference>
<dbReference type="Proteomes" id="UP000078595">
    <property type="component" value="Chromosome 5"/>
</dbReference>
<name>A0A1A6A558_9TREE</name>
<protein>
    <recommendedName>
        <fullName evidence="7">EGF-like domain-containing protein</fullName>
    </recommendedName>
</protein>
<keyword evidence="5" id="KW-0472">Membrane</keyword>
<proteinExistence type="predicted"/>
<dbReference type="InterPro" id="IPR000742">
    <property type="entry name" value="EGF"/>
</dbReference>
<evidence type="ECO:0000313" key="10">
    <source>
        <dbReference type="Proteomes" id="UP000078595"/>
    </source>
</evidence>
<dbReference type="CDD" id="cd00064">
    <property type="entry name" value="FU"/>
    <property type="match status" value="3"/>
</dbReference>
<dbReference type="InterPro" id="IPR002049">
    <property type="entry name" value="LE_dom"/>
</dbReference>
<dbReference type="InterPro" id="IPR009030">
    <property type="entry name" value="Growth_fac_rcpt_cys_sf"/>
</dbReference>
<feature type="signal peptide" evidence="6">
    <location>
        <begin position="1"/>
        <end position="20"/>
    </location>
</feature>
<dbReference type="InterPro" id="IPR006212">
    <property type="entry name" value="Furin_repeat"/>
</dbReference>
<reference evidence="8" key="1">
    <citation type="submission" date="2013-07" db="EMBL/GenBank/DDBJ databases">
        <title>The Genome Sequence of Cryptococcus dejecticola CBS10117.</title>
        <authorList>
            <consortium name="The Broad Institute Genome Sequencing Platform"/>
            <person name="Cuomo C."/>
            <person name="Litvintseva A."/>
            <person name="Chen Y."/>
            <person name="Heitman J."/>
            <person name="Sun S."/>
            <person name="Springer D."/>
            <person name="Dromer F."/>
            <person name="Young S.K."/>
            <person name="Zeng Q."/>
            <person name="Gargeya S."/>
            <person name="Fitzgerald M."/>
            <person name="Abouelleil A."/>
            <person name="Alvarado L."/>
            <person name="Berlin A.M."/>
            <person name="Chapman S.B."/>
            <person name="Dewar J."/>
            <person name="Goldberg J."/>
            <person name="Griggs A."/>
            <person name="Gujja S."/>
            <person name="Hansen M."/>
            <person name="Howarth C."/>
            <person name="Imamovic A."/>
            <person name="Larimer J."/>
            <person name="McCowan C."/>
            <person name="Murphy C."/>
            <person name="Pearson M."/>
            <person name="Priest M."/>
            <person name="Roberts A."/>
            <person name="Saif S."/>
            <person name="Shea T."/>
            <person name="Sykes S."/>
            <person name="Wortman J."/>
            <person name="Nusbaum C."/>
            <person name="Birren B."/>
        </authorList>
    </citation>
    <scope>NUCLEOTIDE SEQUENCE [LARGE SCALE GENOMIC DNA]</scope>
    <source>
        <strain evidence="8">CBS 10117</strain>
    </source>
</reference>
<dbReference type="SMART" id="SM00261">
    <property type="entry name" value="FU"/>
    <property type="match status" value="7"/>
</dbReference>
<feature type="disulfide bond" evidence="3">
    <location>
        <begin position="154"/>
        <end position="164"/>
    </location>
</feature>
<evidence type="ECO:0000313" key="9">
    <source>
        <dbReference type="EMBL" id="WWC61905.1"/>
    </source>
</evidence>
<dbReference type="GO" id="GO:0009888">
    <property type="term" value="P:tissue development"/>
    <property type="evidence" value="ECO:0007669"/>
    <property type="project" value="TreeGrafter"/>
</dbReference>
<dbReference type="SMART" id="SM00180">
    <property type="entry name" value="EGF_Lam"/>
    <property type="match status" value="2"/>
</dbReference>
<dbReference type="SUPFAM" id="SSF57184">
    <property type="entry name" value="Growth factor receptor domain"/>
    <property type="match status" value="2"/>
</dbReference>
<evidence type="ECO:0000256" key="2">
    <source>
        <dbReference type="ARBA" id="ARBA00023157"/>
    </source>
</evidence>
<dbReference type="VEuPathDB" id="FungiDB:I303_04531"/>
<feature type="disulfide bond" evidence="3">
    <location>
        <begin position="177"/>
        <end position="186"/>
    </location>
</feature>
<feature type="compositionally biased region" description="Polar residues" evidence="4">
    <location>
        <begin position="802"/>
        <end position="826"/>
    </location>
</feature>
<dbReference type="Gene3D" id="2.10.25.10">
    <property type="entry name" value="Laminin"/>
    <property type="match status" value="1"/>
</dbReference>
<evidence type="ECO:0000256" key="1">
    <source>
        <dbReference type="ARBA" id="ARBA00022536"/>
    </source>
</evidence>
<evidence type="ECO:0000256" key="6">
    <source>
        <dbReference type="SAM" id="SignalP"/>
    </source>
</evidence>
<reference evidence="9" key="2">
    <citation type="submission" date="2013-07" db="EMBL/GenBank/DDBJ databases">
        <authorList>
            <consortium name="The Broad Institute Genome Sequencing Platform"/>
            <person name="Cuomo C."/>
            <person name="Litvintseva A."/>
            <person name="Chen Y."/>
            <person name="Heitman J."/>
            <person name="Sun S."/>
            <person name="Springer D."/>
            <person name="Dromer F."/>
            <person name="Young S.K."/>
            <person name="Zeng Q."/>
            <person name="Gargeya S."/>
            <person name="Fitzgerald M."/>
            <person name="Abouelleil A."/>
            <person name="Alvarado L."/>
            <person name="Berlin A.M."/>
            <person name="Chapman S.B."/>
            <person name="Dewar J."/>
            <person name="Goldberg J."/>
            <person name="Griggs A."/>
            <person name="Gujja S."/>
            <person name="Hansen M."/>
            <person name="Howarth C."/>
            <person name="Imamovic A."/>
            <person name="Larimer J."/>
            <person name="McCowan C."/>
            <person name="Murphy C."/>
            <person name="Pearson M."/>
            <person name="Priest M."/>
            <person name="Roberts A."/>
            <person name="Saif S."/>
            <person name="Shea T."/>
            <person name="Sykes S."/>
            <person name="Wortman J."/>
            <person name="Nusbaum C."/>
            <person name="Birren B."/>
        </authorList>
    </citation>
    <scope>NUCLEOTIDE SEQUENCE</scope>
    <source>
        <strain evidence="9">CBS 10117</strain>
    </source>
</reference>
<keyword evidence="10" id="KW-1185">Reference proteome</keyword>
<evidence type="ECO:0000256" key="5">
    <source>
        <dbReference type="SAM" id="Phobius"/>
    </source>
</evidence>
<dbReference type="EMBL" id="CP144534">
    <property type="protein sequence ID" value="WWC61905.1"/>
    <property type="molecule type" value="Genomic_DNA"/>
</dbReference>
<dbReference type="PROSITE" id="PS00022">
    <property type="entry name" value="EGF_1"/>
    <property type="match status" value="1"/>
</dbReference>
<keyword evidence="5" id="KW-0812">Transmembrane</keyword>
<dbReference type="Pfam" id="PF23106">
    <property type="entry name" value="EGF_Teneurin"/>
    <property type="match status" value="1"/>
</dbReference>
<keyword evidence="2 3" id="KW-1015">Disulfide bond</keyword>
<keyword evidence="1 3" id="KW-0245">EGF-like domain</keyword>
<dbReference type="PANTHER" id="PTHR10574:SF434">
    <property type="entry name" value="PROTEIN TAG-53-RELATED"/>
    <property type="match status" value="1"/>
</dbReference>
<evidence type="ECO:0000259" key="7">
    <source>
        <dbReference type="PROSITE" id="PS50026"/>
    </source>
</evidence>
<evidence type="ECO:0000256" key="3">
    <source>
        <dbReference type="PROSITE-ProRule" id="PRU00076"/>
    </source>
</evidence>
<feature type="transmembrane region" description="Helical" evidence="5">
    <location>
        <begin position="610"/>
        <end position="632"/>
    </location>
</feature>
<dbReference type="OrthoDB" id="2563779at2759"/>
<organism evidence="8">
    <name type="scientific">Kwoniella dejecticola CBS 10117</name>
    <dbReference type="NCBI Taxonomy" id="1296121"/>
    <lineage>
        <taxon>Eukaryota</taxon>
        <taxon>Fungi</taxon>
        <taxon>Dikarya</taxon>
        <taxon>Basidiomycota</taxon>
        <taxon>Agaricomycotina</taxon>
        <taxon>Tremellomycetes</taxon>
        <taxon>Tremellales</taxon>
        <taxon>Cryptococcaceae</taxon>
        <taxon>Kwoniella</taxon>
    </lineage>
</organism>
<dbReference type="PROSITE" id="PS50026">
    <property type="entry name" value="EGF_3"/>
    <property type="match status" value="1"/>
</dbReference>
<keyword evidence="6" id="KW-0732">Signal</keyword>
<gene>
    <name evidence="8" type="ORF">I303_04531</name>
    <name evidence="9" type="ORF">I303_104491</name>
</gene>
<dbReference type="PANTHER" id="PTHR10574">
    <property type="entry name" value="NETRIN/LAMININ-RELATED"/>
    <property type="match status" value="1"/>
</dbReference>